<dbReference type="OrthoDB" id="9813348at2"/>
<evidence type="ECO:0000256" key="3">
    <source>
        <dbReference type="ARBA" id="ARBA00022827"/>
    </source>
</evidence>
<dbReference type="RefSeq" id="WP_135264369.1">
    <property type="nucleotide sequence ID" value="NZ_SMLM01000002.1"/>
</dbReference>
<organism evidence="6 7">
    <name type="scientific">Ramlibacter henchirensis</name>
    <dbReference type="NCBI Taxonomy" id="204072"/>
    <lineage>
        <taxon>Bacteria</taxon>
        <taxon>Pseudomonadati</taxon>
        <taxon>Pseudomonadota</taxon>
        <taxon>Betaproteobacteria</taxon>
        <taxon>Burkholderiales</taxon>
        <taxon>Comamonadaceae</taxon>
        <taxon>Ramlibacter</taxon>
    </lineage>
</organism>
<proteinExistence type="predicted"/>
<dbReference type="GO" id="GO:0016491">
    <property type="term" value="F:oxidoreductase activity"/>
    <property type="evidence" value="ECO:0007669"/>
    <property type="project" value="UniProtKB-KW"/>
</dbReference>
<dbReference type="PANTHER" id="PTHR43400">
    <property type="entry name" value="FUMARATE REDUCTASE"/>
    <property type="match status" value="1"/>
</dbReference>
<dbReference type="PANTHER" id="PTHR43400:SF10">
    <property type="entry name" value="3-OXOSTEROID 1-DEHYDROGENASE"/>
    <property type="match status" value="1"/>
</dbReference>
<keyword evidence="3" id="KW-0274">FAD</keyword>
<dbReference type="Proteomes" id="UP000298180">
    <property type="component" value="Unassembled WGS sequence"/>
</dbReference>
<evidence type="ECO:0000313" key="6">
    <source>
        <dbReference type="EMBL" id="TFZ02845.1"/>
    </source>
</evidence>
<accession>A0A4Z0BXV5</accession>
<keyword evidence="2" id="KW-0285">Flavoprotein</keyword>
<dbReference type="InterPro" id="IPR027477">
    <property type="entry name" value="Succ_DH/fumarate_Rdtase_cat_sf"/>
</dbReference>
<dbReference type="SUPFAM" id="SSF51905">
    <property type="entry name" value="FAD/NAD(P)-binding domain"/>
    <property type="match status" value="1"/>
</dbReference>
<protein>
    <submittedName>
        <fullName evidence="6">FAD-dependent oxidoreductase</fullName>
    </submittedName>
</protein>
<reference evidence="6 7" key="1">
    <citation type="submission" date="2019-03" db="EMBL/GenBank/DDBJ databases">
        <title>Ramlibacter henchirensis DSM 14656, whole genome shotgun sequence.</title>
        <authorList>
            <person name="Zhang X."/>
            <person name="Feng G."/>
            <person name="Zhu H."/>
        </authorList>
    </citation>
    <scope>NUCLEOTIDE SEQUENCE [LARGE SCALE GENOMIC DNA]</scope>
    <source>
        <strain evidence="6 7">DSM 14656</strain>
    </source>
</reference>
<keyword evidence="4" id="KW-0560">Oxidoreductase</keyword>
<dbReference type="AlphaFoldDB" id="A0A4Z0BXV5"/>
<dbReference type="EMBL" id="SMLM01000002">
    <property type="protein sequence ID" value="TFZ02845.1"/>
    <property type="molecule type" value="Genomic_DNA"/>
</dbReference>
<gene>
    <name evidence="6" type="ORF">EZ313_16535</name>
</gene>
<evidence type="ECO:0000256" key="4">
    <source>
        <dbReference type="ARBA" id="ARBA00023002"/>
    </source>
</evidence>
<dbReference type="Gene3D" id="3.90.700.10">
    <property type="entry name" value="Succinate dehydrogenase/fumarate reductase flavoprotein, catalytic domain"/>
    <property type="match status" value="1"/>
</dbReference>
<evidence type="ECO:0000259" key="5">
    <source>
        <dbReference type="Pfam" id="PF00890"/>
    </source>
</evidence>
<name>A0A4Z0BXV5_9BURK</name>
<evidence type="ECO:0000256" key="2">
    <source>
        <dbReference type="ARBA" id="ARBA00022630"/>
    </source>
</evidence>
<comment type="cofactor">
    <cofactor evidence="1">
        <name>FAD</name>
        <dbReference type="ChEBI" id="CHEBI:57692"/>
    </cofactor>
</comment>
<dbReference type="SUPFAM" id="SSF56425">
    <property type="entry name" value="Succinate dehydrogenase/fumarate reductase flavoprotein, catalytic domain"/>
    <property type="match status" value="1"/>
</dbReference>
<sequence>MATALSGSNDEFDLVVVGAGAGGMTAALVAALEGQRVLLAEASDQVGGTTSTSAGTLWVPGNPHGIRAGHRDSAQHAAMYLEALIGPDDERGRRRAFLDTTAEALEYLERRSSVVFASAGKHPDYLSIPGAAIAGRAVGPLPFDGRTLGEDFVRIRPPLPEFMLLGGMMVGKADIQALIRRYRSWRDFLHSAKLVARYASDRLRHPRGTRLVMGNALVARLFQSLRASKVDIRFGWRLRELDLREGRVVGASFVEEAGAVRQVAARAGVVLATGGVGHGASLRRELHEDGDRIYSLAAQDVRGDGLLAARRVGASIETHKLGNLFWQPVSVVPNASGRSGLFPHLFLDRAKPGLIAVNAQGRRFVDESASYHHFVEGLLPQGRGWLVCDAEFVRRYGLGVIPPGTQVPGRWARTGYIACEPSLDALARRAGIDANGLAQTVERMNGFAATGRDLDFGKGESEVGRFNGDPEHAPNPCLGPIVTPPFCALEVHAADAASSAGLATDRDGRVLRADGAPIPGLYACGNDAASIMQGTYPGPGTTLGPAIVFGYRIGRNVAREQVDSRGRGLSAS</sequence>
<evidence type="ECO:0000313" key="7">
    <source>
        <dbReference type="Proteomes" id="UP000298180"/>
    </source>
</evidence>
<evidence type="ECO:0000256" key="1">
    <source>
        <dbReference type="ARBA" id="ARBA00001974"/>
    </source>
</evidence>
<dbReference type="PRINTS" id="PR00411">
    <property type="entry name" value="PNDRDTASEI"/>
</dbReference>
<dbReference type="Gene3D" id="3.50.50.60">
    <property type="entry name" value="FAD/NAD(P)-binding domain"/>
    <property type="match status" value="3"/>
</dbReference>
<comment type="caution">
    <text evidence="6">The sequence shown here is derived from an EMBL/GenBank/DDBJ whole genome shotgun (WGS) entry which is preliminary data.</text>
</comment>
<dbReference type="InterPro" id="IPR036188">
    <property type="entry name" value="FAD/NAD-bd_sf"/>
</dbReference>
<dbReference type="InterPro" id="IPR050315">
    <property type="entry name" value="FAD-oxidoreductase_2"/>
</dbReference>
<dbReference type="GO" id="GO:0008202">
    <property type="term" value="P:steroid metabolic process"/>
    <property type="evidence" value="ECO:0007669"/>
    <property type="project" value="UniProtKB-ARBA"/>
</dbReference>
<dbReference type="InterPro" id="IPR003953">
    <property type="entry name" value="FAD-dep_OxRdtase_2_FAD-bd"/>
</dbReference>
<dbReference type="Pfam" id="PF00890">
    <property type="entry name" value="FAD_binding_2"/>
    <property type="match status" value="1"/>
</dbReference>
<keyword evidence="7" id="KW-1185">Reference proteome</keyword>
<feature type="domain" description="FAD-dependent oxidoreductase 2 FAD-binding" evidence="5">
    <location>
        <begin position="13"/>
        <end position="543"/>
    </location>
</feature>